<proteinExistence type="predicted"/>
<dbReference type="PATRIC" id="fig|2064.6.peg.923"/>
<gene>
    <name evidence="1" type="ORF">TR51_04145</name>
</gene>
<protein>
    <submittedName>
        <fullName evidence="1">Uncharacterized protein</fullName>
    </submittedName>
</protein>
<keyword evidence="2" id="KW-1185">Reference proteome</keyword>
<sequence>MGDKAADVGDVLQAAEAVPVLSWALRHPVGSAERTRAEAVVDQAPEELVRAPFQNPGVSG</sequence>
<accession>A0A0D0PWA6</accession>
<dbReference type="EMBL" id="JXZB01000001">
    <property type="protein sequence ID" value="KIQ66694.1"/>
    <property type="molecule type" value="Genomic_DNA"/>
</dbReference>
<reference evidence="1 2" key="1">
    <citation type="submission" date="2015-02" db="EMBL/GenBank/DDBJ databases">
        <title>Draft genome sequence of Kitasatospora griseola MF730-N6, a bafilomycin, terpentecin and satosporin producer.</title>
        <authorList>
            <person name="Arens J.C."/>
            <person name="Haltli B."/>
            <person name="Kerr R.G."/>
        </authorList>
    </citation>
    <scope>NUCLEOTIDE SEQUENCE [LARGE SCALE GENOMIC DNA]</scope>
    <source>
        <strain evidence="1 2">MF730-N6</strain>
    </source>
</reference>
<name>A0A0D0PWA6_KITGR</name>
<evidence type="ECO:0000313" key="1">
    <source>
        <dbReference type="EMBL" id="KIQ66694.1"/>
    </source>
</evidence>
<comment type="caution">
    <text evidence="1">The sequence shown here is derived from an EMBL/GenBank/DDBJ whole genome shotgun (WGS) entry which is preliminary data.</text>
</comment>
<organism evidence="1 2">
    <name type="scientific">Kitasatospora griseola</name>
    <name type="common">Streptomyces griseolosporeus</name>
    <dbReference type="NCBI Taxonomy" id="2064"/>
    <lineage>
        <taxon>Bacteria</taxon>
        <taxon>Bacillati</taxon>
        <taxon>Actinomycetota</taxon>
        <taxon>Actinomycetes</taxon>
        <taxon>Kitasatosporales</taxon>
        <taxon>Streptomycetaceae</taxon>
        <taxon>Kitasatospora</taxon>
    </lineage>
</organism>
<dbReference type="Proteomes" id="UP000032066">
    <property type="component" value="Unassembled WGS sequence"/>
</dbReference>
<dbReference type="AlphaFoldDB" id="A0A0D0PWA6"/>
<evidence type="ECO:0000313" key="2">
    <source>
        <dbReference type="Proteomes" id="UP000032066"/>
    </source>
</evidence>